<feature type="transmembrane region" description="Helical" evidence="1">
    <location>
        <begin position="99"/>
        <end position="120"/>
    </location>
</feature>
<feature type="transmembrane region" description="Helical" evidence="1">
    <location>
        <begin position="140"/>
        <end position="160"/>
    </location>
</feature>
<proteinExistence type="predicted"/>
<organism evidence="2">
    <name type="scientific">marine metagenome</name>
    <dbReference type="NCBI Taxonomy" id="408172"/>
    <lineage>
        <taxon>unclassified sequences</taxon>
        <taxon>metagenomes</taxon>
        <taxon>ecological metagenomes</taxon>
    </lineage>
</organism>
<dbReference type="AlphaFoldDB" id="A0A381W761"/>
<keyword evidence="1" id="KW-1133">Transmembrane helix</keyword>
<reference evidence="2" key="1">
    <citation type="submission" date="2018-05" db="EMBL/GenBank/DDBJ databases">
        <authorList>
            <person name="Lanie J.A."/>
            <person name="Ng W.-L."/>
            <person name="Kazmierczak K.M."/>
            <person name="Andrzejewski T.M."/>
            <person name="Davidsen T.M."/>
            <person name="Wayne K.J."/>
            <person name="Tettelin H."/>
            <person name="Glass J.I."/>
            <person name="Rusch D."/>
            <person name="Podicherti R."/>
            <person name="Tsui H.-C.T."/>
            <person name="Winkler M.E."/>
        </authorList>
    </citation>
    <scope>NUCLEOTIDE SEQUENCE</scope>
</reference>
<name>A0A381W761_9ZZZZ</name>
<gene>
    <name evidence="2" type="ORF">METZ01_LOCUS100682</name>
</gene>
<evidence type="ECO:0000313" key="2">
    <source>
        <dbReference type="EMBL" id="SVA47828.1"/>
    </source>
</evidence>
<protein>
    <recommendedName>
        <fullName evidence="3">Stage II sporulation protein M</fullName>
    </recommendedName>
</protein>
<evidence type="ECO:0008006" key="3">
    <source>
        <dbReference type="Google" id="ProtNLM"/>
    </source>
</evidence>
<sequence length="171" mass="19139">MIGNRILLFFILMAIFSAVFAISAETTLPEEEVEMIMEEFEAMVEGIDAFGIFVHNTALSLPMFIPGFGIIWGMFSAFSTGIAFAAIKSMNPLLEQIPALSILFMTPFGLMEVAAYSIAMSRSYIFIHKIIKKVPIRSDIRVTLVEIMIVVGLLFIGAYVEWYMIEMSSQI</sequence>
<dbReference type="Pfam" id="PF01944">
    <property type="entry name" value="SpoIIM"/>
    <property type="match status" value="1"/>
</dbReference>
<dbReference type="EMBL" id="UINC01010778">
    <property type="protein sequence ID" value="SVA47828.1"/>
    <property type="molecule type" value="Genomic_DNA"/>
</dbReference>
<accession>A0A381W761</accession>
<dbReference type="InterPro" id="IPR002798">
    <property type="entry name" value="SpoIIM-like"/>
</dbReference>
<feature type="transmembrane region" description="Helical" evidence="1">
    <location>
        <begin position="63"/>
        <end position="87"/>
    </location>
</feature>
<keyword evidence="1" id="KW-0472">Membrane</keyword>
<keyword evidence="1" id="KW-0812">Transmembrane</keyword>
<evidence type="ECO:0000256" key="1">
    <source>
        <dbReference type="SAM" id="Phobius"/>
    </source>
</evidence>